<dbReference type="GO" id="GO:0000731">
    <property type="term" value="P:DNA synthesis involved in DNA repair"/>
    <property type="evidence" value="ECO:0007669"/>
    <property type="project" value="TreeGrafter"/>
</dbReference>
<comment type="caution">
    <text evidence="2">The sequence shown here is derived from an EMBL/GenBank/DDBJ whole genome shotgun (WGS) entry which is preliminary data.</text>
</comment>
<protein>
    <recommendedName>
        <fullName evidence="1">Protein CR006 P-loop domain-containing protein</fullName>
    </recommendedName>
</protein>
<reference evidence="2 3" key="1">
    <citation type="submission" date="2018-10" db="EMBL/GenBank/DDBJ databases">
        <title>Pseudomonas leptonychotis sp. nov., isolated from Weddell seals in Antarctica.</title>
        <authorList>
            <person name="Novakova D."/>
            <person name="Svec P."/>
            <person name="Kralova S."/>
            <person name="Kristofova L."/>
            <person name="Zeman M."/>
            <person name="Pantucek R."/>
            <person name="Maslanova I."/>
            <person name="Sedlacek I."/>
        </authorList>
    </citation>
    <scope>NUCLEOTIDE SEQUENCE [LARGE SCALE GENOMIC DNA]</scope>
    <source>
        <strain evidence="2 3">CCM 8849</strain>
    </source>
</reference>
<proteinExistence type="predicted"/>
<accession>A0A4T1ZTU9</accession>
<dbReference type="InterPro" id="IPR026866">
    <property type="entry name" value="CR006_AAA"/>
</dbReference>
<evidence type="ECO:0000259" key="1">
    <source>
        <dbReference type="Pfam" id="PF13166"/>
    </source>
</evidence>
<dbReference type="OrthoDB" id="9789562at2"/>
<dbReference type="CDD" id="cd00267">
    <property type="entry name" value="ABC_ATPase"/>
    <property type="match status" value="1"/>
</dbReference>
<dbReference type="EMBL" id="RFLV01000003">
    <property type="protein sequence ID" value="TIH07487.1"/>
    <property type="molecule type" value="Genomic_DNA"/>
</dbReference>
<gene>
    <name evidence="2" type="ORF">D8779_15110</name>
</gene>
<dbReference type="SUPFAM" id="SSF52540">
    <property type="entry name" value="P-loop containing nucleoside triphosphate hydrolases"/>
    <property type="match status" value="1"/>
</dbReference>
<name>A0A4T1ZTU9_9PSED</name>
<dbReference type="PANTHER" id="PTHR32182">
    <property type="entry name" value="DNA REPLICATION AND REPAIR PROTEIN RECF"/>
    <property type="match status" value="1"/>
</dbReference>
<keyword evidence="3" id="KW-1185">Reference proteome</keyword>
<dbReference type="Proteomes" id="UP000307541">
    <property type="component" value="Unassembled WGS sequence"/>
</dbReference>
<organism evidence="2 3">
    <name type="scientific">Pseudomonas leptonychotis</name>
    <dbReference type="NCBI Taxonomy" id="2448482"/>
    <lineage>
        <taxon>Bacteria</taxon>
        <taxon>Pseudomonadati</taxon>
        <taxon>Pseudomonadota</taxon>
        <taxon>Gammaproteobacteria</taxon>
        <taxon>Pseudomonadales</taxon>
        <taxon>Pseudomonadaceae</taxon>
        <taxon>Pseudomonas</taxon>
    </lineage>
</organism>
<dbReference type="RefSeq" id="WP_136665317.1">
    <property type="nucleotide sequence ID" value="NZ_RFLV01000003.1"/>
</dbReference>
<dbReference type="AlphaFoldDB" id="A0A4T1ZTU9"/>
<dbReference type="GO" id="GO:0006302">
    <property type="term" value="P:double-strand break repair"/>
    <property type="evidence" value="ECO:0007669"/>
    <property type="project" value="TreeGrafter"/>
</dbReference>
<dbReference type="InterPro" id="IPR027417">
    <property type="entry name" value="P-loop_NTPase"/>
</dbReference>
<dbReference type="Gene3D" id="3.40.50.300">
    <property type="entry name" value="P-loop containing nucleotide triphosphate hydrolases"/>
    <property type="match status" value="1"/>
</dbReference>
<evidence type="ECO:0000313" key="3">
    <source>
        <dbReference type="Proteomes" id="UP000307541"/>
    </source>
</evidence>
<dbReference type="PANTHER" id="PTHR32182:SF0">
    <property type="entry name" value="DNA REPLICATION AND REPAIR PROTEIN RECF"/>
    <property type="match status" value="1"/>
</dbReference>
<dbReference type="Pfam" id="PF13166">
    <property type="entry name" value="AAA_13"/>
    <property type="match status" value="1"/>
</dbReference>
<feature type="domain" description="Protein CR006 P-loop" evidence="1">
    <location>
        <begin position="374"/>
        <end position="706"/>
    </location>
</feature>
<evidence type="ECO:0000313" key="2">
    <source>
        <dbReference type="EMBL" id="TIH07487.1"/>
    </source>
</evidence>
<sequence length="870" mass="94973">MSILQEIFLWSQKSLAPWQQDAVSRLYVNRTMADADLEDLYALAKAEHGIVDPSGRQSKPLAAGQFVAAPLKNRLVQLTAIKDFVNVNALAEGMRLPISPNGLTVIYGENGAGKSGYSRVLKQACRARDQRELILPDARKEPGKVGPAQAVFEATVDGQPIELHWVNGKESPEQLSEIAIFDSLCARAYIDNQGDFAYVPYGLDILGGLVAVCSAIKDKATTEKRLNTPNIAIFSTLAQTSTAVGRALKAIPGATKAPEVEALATLSVLEADRLITLNKVLAEADPKQKAQVLQLRAQRLTDLSVQITAAVDSVSDAKILELKRLVETSSTARRAAELAAGVFKETPGLLPGTGGDEWKALLDAARAFATQSHAGHQYPHLPDDSPCPLCQNPLGQEGVDRLASFDAFIAQAAERAWKDARKAAMDALRAFEVAKPNIQIDAALKQELNDASPEAAVNCSEIQCVLLDRHAQALAACVSKYEWSRIQPMPVEPCRVLLELTTRLESDAKALEAAMDEKAKAAMVVEQAELDARTRLIDFKIAVLDAIAKHEHSSKLQACIESISPAGISRKATELSKTTATQEVADALNAELRSLNVHELQVVMKPVSPGGKTQFKLALQLPGGSPPAAVLSEGEQRAIAIAAFLAEMQLGKGLGGVVFDDPVSSLDHRRRWEVAARLAAEAKKRQVIVFTHDIYFLCILQQKAEEADAELSTQCIRRTGAGFGVQTDRIPFDKLKTKARIGALRQLHVSVERAYKAGEEDDYKRLTRDAYYHLRLAWERAVEEVLFQSVIQRFNEGVSTQNLRYVVVEDDDYAEIDAGMTKSSKFEHDAAAPAQLPTPHPDELKGDIERLETWRAAVEARKQIIEAQRK</sequence>